<accession>A0A448PLY4</accession>
<protein>
    <recommendedName>
        <fullName evidence="5">NPCBM/NEW2 domain</fullName>
    </recommendedName>
</protein>
<evidence type="ECO:0000256" key="2">
    <source>
        <dbReference type="SAM" id="SignalP"/>
    </source>
</evidence>
<dbReference type="AlphaFoldDB" id="A0A448PLY4"/>
<evidence type="ECO:0008006" key="5">
    <source>
        <dbReference type="Google" id="ProtNLM"/>
    </source>
</evidence>
<evidence type="ECO:0000313" key="3">
    <source>
        <dbReference type="EMBL" id="VEI16785.1"/>
    </source>
</evidence>
<feature type="compositionally biased region" description="Low complexity" evidence="1">
    <location>
        <begin position="27"/>
        <end position="41"/>
    </location>
</feature>
<dbReference type="OrthoDB" id="3827394at2"/>
<dbReference type="KEGG" id="avc:NCTC10951_01858"/>
<evidence type="ECO:0000313" key="4">
    <source>
        <dbReference type="Proteomes" id="UP000268658"/>
    </source>
</evidence>
<feature type="region of interest" description="Disordered" evidence="1">
    <location>
        <begin position="27"/>
        <end position="103"/>
    </location>
</feature>
<feature type="signal peptide" evidence="2">
    <location>
        <begin position="1"/>
        <end position="33"/>
    </location>
</feature>
<feature type="compositionally biased region" description="Pro residues" evidence="1">
    <location>
        <begin position="42"/>
        <end position="52"/>
    </location>
</feature>
<reference evidence="3 4" key="1">
    <citation type="submission" date="2018-12" db="EMBL/GenBank/DDBJ databases">
        <authorList>
            <consortium name="Pathogen Informatics"/>
        </authorList>
    </citation>
    <scope>NUCLEOTIDE SEQUENCE [LARGE SCALE GENOMIC DNA]</scope>
    <source>
        <strain evidence="3 4">NCTC10951</strain>
    </source>
</reference>
<dbReference type="EMBL" id="LR134477">
    <property type="protein sequence ID" value="VEI16785.1"/>
    <property type="molecule type" value="Genomic_DNA"/>
</dbReference>
<feature type="chain" id="PRO_5043780921" description="NPCBM/NEW2 domain" evidence="2">
    <location>
        <begin position="34"/>
        <end position="239"/>
    </location>
</feature>
<dbReference type="Proteomes" id="UP000268658">
    <property type="component" value="Chromosome"/>
</dbReference>
<sequence>MKRSKQPLSRRNAISLSALATLALAACSGQRTASEPSTQPTTTPPTESPSPSPSHTETPTPTTTSSPTASTTATTQSTTPMNAASNGGTPGPTSATGAPVNTQGRDLTREDFFHPPEELEQNLYNVATTSGINGIGAKLEGTRGIQLEFRLENRFTKLTFKAGQANDSESSDLLLRVGTYKDGKNDQLIDIPFNEVKPVEVDVSNVNALKIELLPLTAEGKTNYRPGSITGVMFDMRLE</sequence>
<proteinExistence type="predicted"/>
<organism evidence="3 4">
    <name type="scientific">Actinomyces viscosus</name>
    <dbReference type="NCBI Taxonomy" id="1656"/>
    <lineage>
        <taxon>Bacteria</taxon>
        <taxon>Bacillati</taxon>
        <taxon>Actinomycetota</taxon>
        <taxon>Actinomycetes</taxon>
        <taxon>Actinomycetales</taxon>
        <taxon>Actinomycetaceae</taxon>
        <taxon>Actinomyces</taxon>
    </lineage>
</organism>
<name>A0A448PLY4_ACTVI</name>
<gene>
    <name evidence="3" type="ORF">NCTC10951_01858</name>
</gene>
<dbReference type="PROSITE" id="PS51318">
    <property type="entry name" value="TAT"/>
    <property type="match status" value="1"/>
</dbReference>
<keyword evidence="2" id="KW-0732">Signal</keyword>
<dbReference type="PROSITE" id="PS51257">
    <property type="entry name" value="PROKAR_LIPOPROTEIN"/>
    <property type="match status" value="1"/>
</dbReference>
<dbReference type="InterPro" id="IPR006311">
    <property type="entry name" value="TAT_signal"/>
</dbReference>
<feature type="compositionally biased region" description="Low complexity" evidence="1">
    <location>
        <begin position="53"/>
        <end position="80"/>
    </location>
</feature>
<evidence type="ECO:0000256" key="1">
    <source>
        <dbReference type="SAM" id="MobiDB-lite"/>
    </source>
</evidence>